<dbReference type="STRING" id="1293891.TMES_16340"/>
<dbReference type="PANTHER" id="PTHR33449:SF1">
    <property type="entry name" value="NUCLEOID-ASSOCIATED PROTEIN YBAB"/>
    <property type="match status" value="1"/>
</dbReference>
<reference evidence="4 5" key="1">
    <citation type="submission" date="2014-03" db="EMBL/GenBank/DDBJ databases">
        <title>The draft genome sequence of Thalassospira mesophila JCM 18969.</title>
        <authorList>
            <person name="Lai Q."/>
            <person name="Shao Z."/>
        </authorList>
    </citation>
    <scope>NUCLEOTIDE SEQUENCE [LARGE SCALE GENOMIC DNA]</scope>
    <source>
        <strain evidence="4 5">JCM 18969</strain>
    </source>
</reference>
<dbReference type="Gene3D" id="3.30.1310.10">
    <property type="entry name" value="Nucleoid-associated protein YbaB-like domain"/>
    <property type="match status" value="1"/>
</dbReference>
<comment type="similarity">
    <text evidence="2">Belongs to the YbaB/EbfC family.</text>
</comment>
<comment type="subcellular location">
    <subcellularLocation>
        <location evidence="2">Cytoplasm</location>
        <location evidence="2">Nucleoid</location>
    </subcellularLocation>
</comment>
<evidence type="ECO:0000313" key="4">
    <source>
        <dbReference type="EMBL" id="OSQ37014.1"/>
    </source>
</evidence>
<dbReference type="Proteomes" id="UP000193391">
    <property type="component" value="Unassembled WGS sequence"/>
</dbReference>
<comment type="function">
    <text evidence="2">Binds to DNA and alters its conformation. May be involved in regulation of gene expression, nucleoid organization and DNA protection.</text>
</comment>
<dbReference type="GO" id="GO:0003677">
    <property type="term" value="F:DNA binding"/>
    <property type="evidence" value="ECO:0007669"/>
    <property type="project" value="UniProtKB-UniRule"/>
</dbReference>
<dbReference type="EMBL" id="JFKA01000008">
    <property type="protein sequence ID" value="OSQ37014.1"/>
    <property type="molecule type" value="Genomic_DNA"/>
</dbReference>
<keyword evidence="1 2" id="KW-0238">DNA-binding</keyword>
<feature type="region of interest" description="Disordered" evidence="3">
    <location>
        <begin position="1"/>
        <end position="20"/>
    </location>
</feature>
<dbReference type="RefSeq" id="WP_085584492.1">
    <property type="nucleotide sequence ID" value="NZ_JFKA01000008.1"/>
</dbReference>
<dbReference type="Pfam" id="PF02575">
    <property type="entry name" value="YbaB_DNA_bd"/>
    <property type="match status" value="1"/>
</dbReference>
<dbReference type="HAMAP" id="MF_00274">
    <property type="entry name" value="DNA_YbaB_EbfC"/>
    <property type="match status" value="1"/>
</dbReference>
<dbReference type="OrthoDB" id="9803080at2"/>
<proteinExistence type="inferred from homology"/>
<sequence length="107" mass="11801">MKNLAGMMKQAHQMQSKMQEMQEKLVELQVEGQSGAGMVKVMLNGKGEMRGLSIDKTIVDPEDIEVLEDLIVAAYNDAKVKVEATVSEKMKEVTGGMNLPEGFKLPF</sequence>
<gene>
    <name evidence="4" type="ORF">TMES_16340</name>
</gene>
<keyword evidence="2" id="KW-0963">Cytoplasm</keyword>
<dbReference type="PANTHER" id="PTHR33449">
    <property type="entry name" value="NUCLEOID-ASSOCIATED PROTEIN YBAB"/>
    <property type="match status" value="1"/>
</dbReference>
<comment type="subunit">
    <text evidence="2">Homodimer.</text>
</comment>
<protein>
    <recommendedName>
        <fullName evidence="2">Nucleoid-associated protein TMES_16340</fullName>
    </recommendedName>
</protein>
<dbReference type="NCBIfam" id="TIGR00103">
    <property type="entry name" value="DNA_YbaB_EbfC"/>
    <property type="match status" value="1"/>
</dbReference>
<dbReference type="InterPro" id="IPR004401">
    <property type="entry name" value="YbaB/EbfC"/>
</dbReference>
<dbReference type="PIRSF" id="PIRSF004555">
    <property type="entry name" value="UCP004555"/>
    <property type="match status" value="1"/>
</dbReference>
<dbReference type="GO" id="GO:0005829">
    <property type="term" value="C:cytosol"/>
    <property type="evidence" value="ECO:0007669"/>
    <property type="project" value="TreeGrafter"/>
</dbReference>
<organism evidence="4 5">
    <name type="scientific">Thalassospira mesophila</name>
    <dbReference type="NCBI Taxonomy" id="1293891"/>
    <lineage>
        <taxon>Bacteria</taxon>
        <taxon>Pseudomonadati</taxon>
        <taxon>Pseudomonadota</taxon>
        <taxon>Alphaproteobacteria</taxon>
        <taxon>Rhodospirillales</taxon>
        <taxon>Thalassospiraceae</taxon>
        <taxon>Thalassospira</taxon>
    </lineage>
</organism>
<evidence type="ECO:0000256" key="3">
    <source>
        <dbReference type="SAM" id="MobiDB-lite"/>
    </source>
</evidence>
<evidence type="ECO:0000256" key="1">
    <source>
        <dbReference type="ARBA" id="ARBA00023125"/>
    </source>
</evidence>
<evidence type="ECO:0000313" key="5">
    <source>
        <dbReference type="Proteomes" id="UP000193391"/>
    </source>
</evidence>
<keyword evidence="5" id="KW-1185">Reference proteome</keyword>
<dbReference type="AlphaFoldDB" id="A0A1Y2KXR4"/>
<comment type="caution">
    <text evidence="4">The sequence shown here is derived from an EMBL/GenBank/DDBJ whole genome shotgun (WGS) entry which is preliminary data.</text>
</comment>
<name>A0A1Y2KXR4_9PROT</name>
<dbReference type="GO" id="GO:0043590">
    <property type="term" value="C:bacterial nucleoid"/>
    <property type="evidence" value="ECO:0007669"/>
    <property type="project" value="UniProtKB-UniRule"/>
</dbReference>
<dbReference type="InterPro" id="IPR036894">
    <property type="entry name" value="YbaB-like_sf"/>
</dbReference>
<evidence type="ECO:0000256" key="2">
    <source>
        <dbReference type="HAMAP-Rule" id="MF_00274"/>
    </source>
</evidence>
<accession>A0A1Y2KXR4</accession>
<dbReference type="SUPFAM" id="SSF82607">
    <property type="entry name" value="YbaB-like"/>
    <property type="match status" value="1"/>
</dbReference>